<comment type="subunit">
    <text evidence="10">Heterotetramer of 2 PreA and 2 PreT subunits.</text>
</comment>
<gene>
    <name evidence="13" type="ORF">L2764_20805</name>
</gene>
<comment type="catalytic activity">
    <reaction evidence="7">
        <text>5,6-dihydrothymine + NAD(+) = thymine + NADH + H(+)</text>
        <dbReference type="Rhea" id="RHEA:28791"/>
        <dbReference type="ChEBI" id="CHEBI:15378"/>
        <dbReference type="ChEBI" id="CHEBI:17821"/>
        <dbReference type="ChEBI" id="CHEBI:27468"/>
        <dbReference type="ChEBI" id="CHEBI:57540"/>
        <dbReference type="ChEBI" id="CHEBI:57945"/>
        <dbReference type="EC" id="1.3.1.1"/>
    </reaction>
</comment>
<dbReference type="SUPFAM" id="SSF51971">
    <property type="entry name" value="Nucleotide-binding domain"/>
    <property type="match status" value="1"/>
</dbReference>
<dbReference type="PROSITE" id="PS51379">
    <property type="entry name" value="4FE4S_FER_2"/>
    <property type="match status" value="1"/>
</dbReference>
<keyword evidence="3" id="KW-0288">FMN</keyword>
<evidence type="ECO:0000256" key="11">
    <source>
        <dbReference type="ARBA" id="ARBA00049728"/>
    </source>
</evidence>
<dbReference type="PANTHER" id="PTHR43073:SF2">
    <property type="entry name" value="DIHYDROPYRIMIDINE DEHYDROGENASE [NADP(+)]"/>
    <property type="match status" value="1"/>
</dbReference>
<evidence type="ECO:0000256" key="9">
    <source>
        <dbReference type="ARBA" id="ARBA00049578"/>
    </source>
</evidence>
<dbReference type="InterPro" id="IPR028261">
    <property type="entry name" value="DPD_II"/>
</dbReference>
<dbReference type="InterPro" id="IPR023753">
    <property type="entry name" value="FAD/NAD-binding_dom"/>
</dbReference>
<organism evidence="13 14">
    <name type="scientific">Shewanella surugensis</name>
    <dbReference type="NCBI Taxonomy" id="212020"/>
    <lineage>
        <taxon>Bacteria</taxon>
        <taxon>Pseudomonadati</taxon>
        <taxon>Pseudomonadota</taxon>
        <taxon>Gammaproteobacteria</taxon>
        <taxon>Alteromonadales</taxon>
        <taxon>Shewanellaceae</taxon>
        <taxon>Shewanella</taxon>
    </lineage>
</organism>
<evidence type="ECO:0000259" key="12">
    <source>
        <dbReference type="PROSITE" id="PS51379"/>
    </source>
</evidence>
<sequence>MSVDHDIQSKRLDAINILDNFSDIHPALTMKQALVASERCLFCYDAPCIQACPTQIDIPLFIKEINTGNAHGAAKEILSANILGGSCAKVCPTETLCEQVCVRNLKEQAPVNIALLQRYAIDHLDSSQAYPFTRDKNTGKHVAIVGAGPAGLACAHRLAQKGHRVTLYEAEKKSGGLNEYGIAQYKLLDNYAQEEINFVLKIGGITIQYETALGSDITLQELRNTHDAVFIAIGLNATNKLNISGEQFNGVEDAIDYISQLRQSTDMTDLPVGRRIIVIGAGMTAIDIAVQSKKLGAEDVSIVYRRNQESMGASDYEQELALKHEIHFIFNAQPYQILGNNKGVTHMQFKQTQYDTMGKLVATNDIIELPCDIIFKAIGQQFNIFPLANKDDPRPKLDKRGRIQVNSQFRTSLDDVYAGGDAIDGLDLVVEAVDHGNKAAAAIHQQLQD</sequence>
<dbReference type="RefSeq" id="WP_248942264.1">
    <property type="nucleotide sequence ID" value="NZ_JAKIKS010000111.1"/>
</dbReference>
<evidence type="ECO:0000256" key="7">
    <source>
        <dbReference type="ARBA" id="ARBA00047685"/>
    </source>
</evidence>
<dbReference type="Pfam" id="PF14691">
    <property type="entry name" value="Fer4_20"/>
    <property type="match status" value="1"/>
</dbReference>
<dbReference type="PRINTS" id="PR00368">
    <property type="entry name" value="FADPNR"/>
</dbReference>
<name>A0ABT0LHB9_9GAMM</name>
<accession>A0ABT0LHB9</accession>
<reference evidence="13 14" key="1">
    <citation type="submission" date="2022-01" db="EMBL/GenBank/DDBJ databases">
        <title>Whole genome-based taxonomy of the Shewanellaceae.</title>
        <authorList>
            <person name="Martin-Rodriguez A.J."/>
        </authorList>
    </citation>
    <scope>NUCLEOTIDE SEQUENCE [LARGE SCALE GENOMIC DNA]</scope>
    <source>
        <strain evidence="13 14">DSM 17177</strain>
    </source>
</reference>
<dbReference type="InterPro" id="IPR036188">
    <property type="entry name" value="FAD/NAD-bd_sf"/>
</dbReference>
<evidence type="ECO:0000256" key="6">
    <source>
        <dbReference type="ARBA" id="ARBA00032722"/>
    </source>
</evidence>
<keyword evidence="2" id="KW-0285">Flavoprotein</keyword>
<dbReference type="Gene3D" id="1.10.1060.10">
    <property type="entry name" value="Alpha-helical ferredoxin"/>
    <property type="match status" value="1"/>
</dbReference>
<keyword evidence="4" id="KW-0560">Oxidoreductase</keyword>
<comment type="function">
    <text evidence="9">Involved in pyrimidine base degradation. Catalyzes physiologically the reduction of uracil to 5,6-dihydrouracil (DHU) by using NADH as a specific cosubstrate. It also catalyzes the reverse reaction and the reduction of thymine to 5,6-dihydrothymine (DHT).</text>
</comment>
<dbReference type="PANTHER" id="PTHR43073">
    <property type="entry name" value="DIHYDROPYRIMIDINE DEHYDROGENASE [NADP(+)]"/>
    <property type="match status" value="1"/>
</dbReference>
<dbReference type="InterPro" id="IPR017896">
    <property type="entry name" value="4Fe4S_Fe-S-bd"/>
</dbReference>
<proteinExistence type="predicted"/>
<dbReference type="SUPFAM" id="SSF46548">
    <property type="entry name" value="alpha-helical ferredoxin"/>
    <property type="match status" value="1"/>
</dbReference>
<evidence type="ECO:0000256" key="1">
    <source>
        <dbReference type="ARBA" id="ARBA00001917"/>
    </source>
</evidence>
<comment type="cofactor">
    <cofactor evidence="1">
        <name>FMN</name>
        <dbReference type="ChEBI" id="CHEBI:58210"/>
    </cofactor>
</comment>
<dbReference type="Proteomes" id="UP001203423">
    <property type="component" value="Unassembled WGS sequence"/>
</dbReference>
<dbReference type="PRINTS" id="PR00469">
    <property type="entry name" value="PNDRDTASEII"/>
</dbReference>
<dbReference type="Gene3D" id="3.50.50.60">
    <property type="entry name" value="FAD/NAD(P)-binding domain"/>
    <property type="match status" value="3"/>
</dbReference>
<feature type="domain" description="4Fe-4S ferredoxin-type" evidence="12">
    <location>
        <begin position="31"/>
        <end position="64"/>
    </location>
</feature>
<dbReference type="InterPro" id="IPR009051">
    <property type="entry name" value="Helical_ferredxn"/>
</dbReference>
<evidence type="ECO:0000256" key="4">
    <source>
        <dbReference type="ARBA" id="ARBA00023002"/>
    </source>
</evidence>
<keyword evidence="14" id="KW-1185">Reference proteome</keyword>
<dbReference type="EMBL" id="JAKIKS010000111">
    <property type="protein sequence ID" value="MCL1126855.1"/>
    <property type="molecule type" value="Genomic_DNA"/>
</dbReference>
<evidence type="ECO:0000313" key="14">
    <source>
        <dbReference type="Proteomes" id="UP001203423"/>
    </source>
</evidence>
<evidence type="ECO:0000256" key="3">
    <source>
        <dbReference type="ARBA" id="ARBA00022643"/>
    </source>
</evidence>
<comment type="caution">
    <text evidence="13">The sequence shown here is derived from an EMBL/GenBank/DDBJ whole genome shotgun (WGS) entry which is preliminary data.</text>
</comment>
<evidence type="ECO:0000313" key="13">
    <source>
        <dbReference type="EMBL" id="MCL1126855.1"/>
    </source>
</evidence>
<protein>
    <recommendedName>
        <fullName evidence="11">dihydrouracil dehydrogenase (NAD(+))</fullName>
        <ecNumber evidence="11">1.3.1.1</ecNumber>
    </recommendedName>
    <alternativeName>
        <fullName evidence="6">Dihydrothymine dehydrogenase</fullName>
    </alternativeName>
    <alternativeName>
        <fullName evidence="5">Dihydrouracil dehydrogenase</fullName>
    </alternativeName>
</protein>
<dbReference type="EC" id="1.3.1.1" evidence="11"/>
<dbReference type="Pfam" id="PF07992">
    <property type="entry name" value="Pyr_redox_2"/>
    <property type="match status" value="1"/>
</dbReference>
<evidence type="ECO:0000256" key="5">
    <source>
        <dbReference type="ARBA" id="ARBA00030119"/>
    </source>
</evidence>
<evidence type="ECO:0000256" key="10">
    <source>
        <dbReference type="ARBA" id="ARBA00049714"/>
    </source>
</evidence>
<evidence type="ECO:0000256" key="2">
    <source>
        <dbReference type="ARBA" id="ARBA00022630"/>
    </source>
</evidence>
<evidence type="ECO:0000256" key="8">
    <source>
        <dbReference type="ARBA" id="ARBA00048792"/>
    </source>
</evidence>
<comment type="catalytic activity">
    <reaction evidence="8">
        <text>5,6-dihydrouracil + NAD(+) = uracil + NADH + H(+)</text>
        <dbReference type="Rhea" id="RHEA:20189"/>
        <dbReference type="ChEBI" id="CHEBI:15378"/>
        <dbReference type="ChEBI" id="CHEBI:15901"/>
        <dbReference type="ChEBI" id="CHEBI:17568"/>
        <dbReference type="ChEBI" id="CHEBI:57540"/>
        <dbReference type="ChEBI" id="CHEBI:57945"/>
        <dbReference type="EC" id="1.3.1.1"/>
    </reaction>
</comment>